<evidence type="ECO:0000256" key="10">
    <source>
        <dbReference type="ARBA" id="ARBA00022723"/>
    </source>
</evidence>
<dbReference type="GO" id="GO:0004850">
    <property type="term" value="F:uridine phosphorylase activity"/>
    <property type="evidence" value="ECO:0007669"/>
    <property type="project" value="RHEA"/>
</dbReference>
<dbReference type="OrthoDB" id="9763887at2"/>
<dbReference type="PIRSF" id="PIRSF000478">
    <property type="entry name" value="TP_PyNP"/>
    <property type="match status" value="1"/>
</dbReference>
<dbReference type="FunFam" id="1.20.970.10:FF:000002">
    <property type="entry name" value="Pyrimidine-nucleoside phosphorylase"/>
    <property type="match status" value="1"/>
</dbReference>
<evidence type="ECO:0000256" key="9">
    <source>
        <dbReference type="ARBA" id="ARBA00022679"/>
    </source>
</evidence>
<organism evidence="15 16">
    <name type="scientific">Jeotgalibacillus salarius</name>
    <dbReference type="NCBI Taxonomy" id="546023"/>
    <lineage>
        <taxon>Bacteria</taxon>
        <taxon>Bacillati</taxon>
        <taxon>Bacillota</taxon>
        <taxon>Bacilli</taxon>
        <taxon>Bacillales</taxon>
        <taxon>Caryophanaceae</taxon>
        <taxon>Jeotgalibacillus</taxon>
    </lineage>
</organism>
<feature type="domain" description="Pyrimidine nucleoside phosphorylase C-terminal" evidence="14">
    <location>
        <begin position="345"/>
        <end position="419"/>
    </location>
</feature>
<dbReference type="SUPFAM" id="SSF47648">
    <property type="entry name" value="Nucleoside phosphorylase/phosphoribosyltransferase N-terminal domain"/>
    <property type="match status" value="1"/>
</dbReference>
<evidence type="ECO:0000256" key="6">
    <source>
        <dbReference type="ARBA" id="ARBA00011889"/>
    </source>
</evidence>
<evidence type="ECO:0000256" key="12">
    <source>
        <dbReference type="ARBA" id="ARBA00048453"/>
    </source>
</evidence>
<dbReference type="InterPro" id="IPR000312">
    <property type="entry name" value="Glycosyl_Trfase_fam3"/>
</dbReference>
<dbReference type="Gene3D" id="3.90.1170.30">
    <property type="entry name" value="Pyrimidine nucleoside phosphorylase-like, C-terminal domain"/>
    <property type="match status" value="1"/>
</dbReference>
<keyword evidence="16" id="KW-1185">Reference proteome</keyword>
<comment type="catalytic activity">
    <reaction evidence="13">
        <text>thymidine + phosphate = 2-deoxy-alpha-D-ribose 1-phosphate + thymine</text>
        <dbReference type="Rhea" id="RHEA:16037"/>
        <dbReference type="ChEBI" id="CHEBI:17748"/>
        <dbReference type="ChEBI" id="CHEBI:17821"/>
        <dbReference type="ChEBI" id="CHEBI:43474"/>
        <dbReference type="ChEBI" id="CHEBI:57259"/>
        <dbReference type="EC" id="2.4.2.2"/>
    </reaction>
</comment>
<dbReference type="EC" id="2.4.2.2" evidence="6"/>
<keyword evidence="8 15" id="KW-0328">Glycosyltransferase</keyword>
<evidence type="ECO:0000256" key="13">
    <source>
        <dbReference type="ARBA" id="ARBA00048525"/>
    </source>
</evidence>
<evidence type="ECO:0000259" key="14">
    <source>
        <dbReference type="SMART" id="SM00941"/>
    </source>
</evidence>
<keyword evidence="11" id="KW-0630">Potassium</keyword>
<sequence>MRMVDIIEKKRNGEELSTEEIKYVIDGYTNESIPDYQVSALLMSIYFEGMSQSERADLTMAMVESGDQIDLSAIEGIKVDKHSTGGVGDTTTLILGPLVAAVGVPVAKMSGRGLGHTGGTIDKLEAVPGFHVELTSEEFTRLVNEEKLAVIGQSGNLTPADKKLYALRDVTATVNSIPLIASSIMSKKIAAGADAIVLDVKTGAGAFMKDEAQARELAEAMVKIGNNVGRQTMAVISDMSQPLGFAIGNALEVKEAIDTLKGEGPEDLTELCLVLGSHMVVLSKKAETQEEARKMLEDAIESGEALNRFKAFLSGQGGDASVVDDPAKLPQAAHKIELPARESGQVSRIIADNVGTAAMWLGAGRATKESEIDLAVGLMLKKKVGDDVKEGDSLVTIYANDLTEIEKVKTKLYESIEISAEGKAPALIVDQVTGK</sequence>
<evidence type="ECO:0000256" key="3">
    <source>
        <dbReference type="ARBA" id="ARBA00003877"/>
    </source>
</evidence>
<dbReference type="PANTHER" id="PTHR10515:SF0">
    <property type="entry name" value="THYMIDINE PHOSPHORYLASE"/>
    <property type="match status" value="1"/>
</dbReference>
<dbReference type="GO" id="GO:0005829">
    <property type="term" value="C:cytosol"/>
    <property type="evidence" value="ECO:0007669"/>
    <property type="project" value="TreeGrafter"/>
</dbReference>
<dbReference type="GO" id="GO:0046872">
    <property type="term" value="F:metal ion binding"/>
    <property type="evidence" value="ECO:0007669"/>
    <property type="project" value="UniProtKB-KW"/>
</dbReference>
<evidence type="ECO:0000256" key="4">
    <source>
        <dbReference type="ARBA" id="ARBA00006915"/>
    </source>
</evidence>
<dbReference type="InterPro" id="IPR017459">
    <property type="entry name" value="Glycosyl_Trfase_fam3_N_dom"/>
</dbReference>
<accession>A0A4Y8LJM7</accession>
<dbReference type="GO" id="GO:0009032">
    <property type="term" value="F:thymidine phosphorylase activity"/>
    <property type="evidence" value="ECO:0007669"/>
    <property type="project" value="RHEA"/>
</dbReference>
<evidence type="ECO:0000256" key="11">
    <source>
        <dbReference type="ARBA" id="ARBA00022958"/>
    </source>
</evidence>
<dbReference type="Gene3D" id="3.40.1030.10">
    <property type="entry name" value="Nucleoside phosphorylase/phosphoribosyltransferase catalytic domain"/>
    <property type="match status" value="1"/>
</dbReference>
<dbReference type="InterPro" id="IPR036566">
    <property type="entry name" value="PYNP-like_C_sf"/>
</dbReference>
<dbReference type="GO" id="GO:0004645">
    <property type="term" value="F:1,4-alpha-oligoglucan phosphorylase activity"/>
    <property type="evidence" value="ECO:0007669"/>
    <property type="project" value="InterPro"/>
</dbReference>
<comment type="catalytic activity">
    <reaction evidence="1">
        <text>2'-deoxyuridine + phosphate = 2-deoxy-alpha-D-ribose 1-phosphate + uracil</text>
        <dbReference type="Rhea" id="RHEA:22824"/>
        <dbReference type="ChEBI" id="CHEBI:16450"/>
        <dbReference type="ChEBI" id="CHEBI:17568"/>
        <dbReference type="ChEBI" id="CHEBI:43474"/>
        <dbReference type="ChEBI" id="CHEBI:57259"/>
        <dbReference type="EC" id="2.4.2.2"/>
    </reaction>
</comment>
<dbReference type="InterPro" id="IPR035902">
    <property type="entry name" value="Nuc_phospho_transferase"/>
</dbReference>
<dbReference type="NCBIfam" id="NF004490">
    <property type="entry name" value="PRK05820.1"/>
    <property type="match status" value="1"/>
</dbReference>
<evidence type="ECO:0000256" key="8">
    <source>
        <dbReference type="ARBA" id="ARBA00022676"/>
    </source>
</evidence>
<gene>
    <name evidence="15" type="ORF">E2626_04810</name>
</gene>
<dbReference type="SUPFAM" id="SSF54680">
    <property type="entry name" value="Pyrimidine nucleoside phosphorylase C-terminal domain"/>
    <property type="match status" value="1"/>
</dbReference>
<evidence type="ECO:0000256" key="2">
    <source>
        <dbReference type="ARBA" id="ARBA00001958"/>
    </source>
</evidence>
<evidence type="ECO:0000313" key="15">
    <source>
        <dbReference type="EMBL" id="TFE03138.1"/>
    </source>
</evidence>
<comment type="subunit">
    <text evidence="5">Homodimer.</text>
</comment>
<dbReference type="InterPro" id="IPR036320">
    <property type="entry name" value="Glycosyl_Trfase_fam3_N_dom_sf"/>
</dbReference>
<evidence type="ECO:0000256" key="7">
    <source>
        <dbReference type="ARBA" id="ARBA00014680"/>
    </source>
</evidence>
<dbReference type="InterPro" id="IPR000053">
    <property type="entry name" value="Thymidine/pyrmidine_PPase"/>
</dbReference>
<dbReference type="EMBL" id="SORX01000002">
    <property type="protein sequence ID" value="TFE03138.1"/>
    <property type="molecule type" value="Genomic_DNA"/>
</dbReference>
<keyword evidence="10" id="KW-0479">Metal-binding</keyword>
<evidence type="ECO:0000256" key="5">
    <source>
        <dbReference type="ARBA" id="ARBA00011738"/>
    </source>
</evidence>
<dbReference type="Proteomes" id="UP000297776">
    <property type="component" value="Unassembled WGS sequence"/>
</dbReference>
<dbReference type="GO" id="GO:0006206">
    <property type="term" value="P:pyrimidine nucleobase metabolic process"/>
    <property type="evidence" value="ECO:0007669"/>
    <property type="project" value="InterPro"/>
</dbReference>
<comment type="function">
    <text evidence="3">Catalyzes phosphorolysis of the pyrimidine nucleosides uridine, thymidine and 2'-deoxyuridine with the formation of the corresponding pyrimidine base and ribose-1-phosphate.</text>
</comment>
<dbReference type="Gene3D" id="1.20.970.10">
    <property type="entry name" value="Transferase, Pyrimidine Nucleoside Phosphorylase, Chain C"/>
    <property type="match status" value="1"/>
</dbReference>
<dbReference type="Pfam" id="PF02885">
    <property type="entry name" value="Glycos_trans_3N"/>
    <property type="match status" value="1"/>
</dbReference>
<dbReference type="Pfam" id="PF07831">
    <property type="entry name" value="PYNP_C"/>
    <property type="match status" value="1"/>
</dbReference>
<comment type="similarity">
    <text evidence="4">Belongs to the thymidine/pyrimidine-nucleoside phosphorylase family.</text>
</comment>
<dbReference type="NCBIfam" id="NF004747">
    <property type="entry name" value="PRK06078.1"/>
    <property type="match status" value="1"/>
</dbReference>
<reference evidence="15 16" key="1">
    <citation type="submission" date="2019-03" db="EMBL/GenBank/DDBJ databases">
        <authorList>
            <person name="Yang Y."/>
        </authorList>
    </citation>
    <scope>NUCLEOTIDE SEQUENCE [LARGE SCALE GENOMIC DNA]</scope>
    <source>
        <strain evidence="15 16">ASL-1</strain>
    </source>
</reference>
<comment type="catalytic activity">
    <reaction evidence="12">
        <text>uridine + phosphate = alpha-D-ribose 1-phosphate + uracil</text>
        <dbReference type="Rhea" id="RHEA:24388"/>
        <dbReference type="ChEBI" id="CHEBI:16704"/>
        <dbReference type="ChEBI" id="CHEBI:17568"/>
        <dbReference type="ChEBI" id="CHEBI:43474"/>
        <dbReference type="ChEBI" id="CHEBI:57720"/>
        <dbReference type="EC" id="2.4.2.2"/>
    </reaction>
</comment>
<keyword evidence="9 15" id="KW-0808">Transferase</keyword>
<dbReference type="PROSITE" id="PS00647">
    <property type="entry name" value="THYMID_PHOSPHORYLASE"/>
    <property type="match status" value="1"/>
</dbReference>
<name>A0A4Y8LJM7_9BACL</name>
<dbReference type="RefSeq" id="WP_134380228.1">
    <property type="nucleotide sequence ID" value="NZ_SORX01000002.1"/>
</dbReference>
<evidence type="ECO:0000313" key="16">
    <source>
        <dbReference type="Proteomes" id="UP000297776"/>
    </source>
</evidence>
<dbReference type="Pfam" id="PF00591">
    <property type="entry name" value="Glycos_transf_3"/>
    <property type="match status" value="1"/>
</dbReference>
<dbReference type="InterPro" id="IPR013102">
    <property type="entry name" value="PYNP_C"/>
</dbReference>
<comment type="caution">
    <text evidence="15">The sequence shown here is derived from an EMBL/GenBank/DDBJ whole genome shotgun (WGS) entry which is preliminary data.</text>
</comment>
<proteinExistence type="inferred from homology"/>
<evidence type="ECO:0000256" key="1">
    <source>
        <dbReference type="ARBA" id="ARBA00001066"/>
    </source>
</evidence>
<comment type="cofactor">
    <cofactor evidence="2">
        <name>K(+)</name>
        <dbReference type="ChEBI" id="CHEBI:29103"/>
    </cofactor>
</comment>
<dbReference type="InterPro" id="IPR018090">
    <property type="entry name" value="Pyrmidine_PPas_bac/euk"/>
</dbReference>
<dbReference type="GO" id="GO:0006213">
    <property type="term" value="P:pyrimidine nucleoside metabolic process"/>
    <property type="evidence" value="ECO:0007669"/>
    <property type="project" value="InterPro"/>
</dbReference>
<dbReference type="SMART" id="SM00941">
    <property type="entry name" value="PYNP_C"/>
    <property type="match status" value="1"/>
</dbReference>
<dbReference type="NCBIfam" id="TIGR02644">
    <property type="entry name" value="Y_phosphoryl"/>
    <property type="match status" value="1"/>
</dbReference>
<dbReference type="GO" id="GO:0047847">
    <property type="term" value="F:deoxyuridine phosphorylase activity"/>
    <property type="evidence" value="ECO:0007669"/>
    <property type="project" value="RHEA"/>
</dbReference>
<dbReference type="FunFam" id="3.40.1030.10:FF:000003">
    <property type="entry name" value="Pyrimidine-nucleoside phosphorylase"/>
    <property type="match status" value="1"/>
</dbReference>
<dbReference type="SUPFAM" id="SSF52418">
    <property type="entry name" value="Nucleoside phosphorylase/phosphoribosyltransferase catalytic domain"/>
    <property type="match status" value="1"/>
</dbReference>
<dbReference type="InterPro" id="IPR017872">
    <property type="entry name" value="Pyrmidine_PPase_CS"/>
</dbReference>
<dbReference type="PANTHER" id="PTHR10515">
    <property type="entry name" value="THYMIDINE PHOSPHORYLASE"/>
    <property type="match status" value="1"/>
</dbReference>
<protein>
    <recommendedName>
        <fullName evidence="7">Pyrimidine-nucleoside phosphorylase</fullName>
        <ecNumber evidence="6">2.4.2.2</ecNumber>
    </recommendedName>
</protein>
<dbReference type="AlphaFoldDB" id="A0A4Y8LJM7"/>